<proteinExistence type="predicted"/>
<feature type="compositionally biased region" description="Basic and acidic residues" evidence="1">
    <location>
        <begin position="103"/>
        <end position="112"/>
    </location>
</feature>
<name>A0AAV0HDL3_9ROSI</name>
<evidence type="ECO:0008006" key="4">
    <source>
        <dbReference type="Google" id="ProtNLM"/>
    </source>
</evidence>
<protein>
    <recommendedName>
        <fullName evidence="4">Embryo sac development arrest 6</fullName>
    </recommendedName>
</protein>
<dbReference type="PANTHER" id="PTHR34657">
    <property type="entry name" value="EMBRYO SAC DEVELOPMENT ARREST 6"/>
    <property type="match status" value="1"/>
</dbReference>
<accession>A0AAV0HDL3</accession>
<feature type="region of interest" description="Disordered" evidence="1">
    <location>
        <begin position="76"/>
        <end position="112"/>
    </location>
</feature>
<evidence type="ECO:0000313" key="3">
    <source>
        <dbReference type="Proteomes" id="UP001154282"/>
    </source>
</evidence>
<gene>
    <name evidence="2" type="ORF">LITE_LOCUS3847</name>
</gene>
<evidence type="ECO:0000256" key="1">
    <source>
        <dbReference type="SAM" id="MobiDB-lite"/>
    </source>
</evidence>
<feature type="region of interest" description="Disordered" evidence="1">
    <location>
        <begin position="1"/>
        <end position="53"/>
    </location>
</feature>
<evidence type="ECO:0000313" key="2">
    <source>
        <dbReference type="EMBL" id="CAI0383083.1"/>
    </source>
</evidence>
<feature type="compositionally biased region" description="Basic and acidic residues" evidence="1">
    <location>
        <begin position="1"/>
        <end position="15"/>
    </location>
</feature>
<sequence length="145" mass="15990">MLPPGDSRKRKDRESTPAFYSAAKPSARLDYLHKPPPPLNMAPPSPTLSPSSNNGLLAGYLAYEFLTRGTILGEKFDPAKSTEAADSRRIRRGGAKPAAAEEGMMKKKKEDEERSYAEVASILKTERAHIPGIVNPTQLARWIRM</sequence>
<keyword evidence="3" id="KW-1185">Reference proteome</keyword>
<comment type="caution">
    <text evidence="2">The sequence shown here is derived from an EMBL/GenBank/DDBJ whole genome shotgun (WGS) entry which is preliminary data.</text>
</comment>
<feature type="compositionally biased region" description="Pro residues" evidence="1">
    <location>
        <begin position="34"/>
        <end position="47"/>
    </location>
</feature>
<feature type="compositionally biased region" description="Basic and acidic residues" evidence="1">
    <location>
        <begin position="76"/>
        <end position="88"/>
    </location>
</feature>
<dbReference type="AlphaFoldDB" id="A0AAV0HDL3"/>
<reference evidence="2" key="1">
    <citation type="submission" date="2022-08" db="EMBL/GenBank/DDBJ databases">
        <authorList>
            <person name="Gutierrez-Valencia J."/>
        </authorList>
    </citation>
    <scope>NUCLEOTIDE SEQUENCE</scope>
</reference>
<organism evidence="2 3">
    <name type="scientific">Linum tenue</name>
    <dbReference type="NCBI Taxonomy" id="586396"/>
    <lineage>
        <taxon>Eukaryota</taxon>
        <taxon>Viridiplantae</taxon>
        <taxon>Streptophyta</taxon>
        <taxon>Embryophyta</taxon>
        <taxon>Tracheophyta</taxon>
        <taxon>Spermatophyta</taxon>
        <taxon>Magnoliopsida</taxon>
        <taxon>eudicotyledons</taxon>
        <taxon>Gunneridae</taxon>
        <taxon>Pentapetalae</taxon>
        <taxon>rosids</taxon>
        <taxon>fabids</taxon>
        <taxon>Malpighiales</taxon>
        <taxon>Linaceae</taxon>
        <taxon>Linum</taxon>
    </lineage>
</organism>
<dbReference type="EMBL" id="CAMGYJ010000002">
    <property type="protein sequence ID" value="CAI0383083.1"/>
    <property type="molecule type" value="Genomic_DNA"/>
</dbReference>
<dbReference type="Proteomes" id="UP001154282">
    <property type="component" value="Unassembled WGS sequence"/>
</dbReference>
<dbReference type="PANTHER" id="PTHR34657:SF4">
    <property type="entry name" value="EMBRYO SAC DEVELOPMENT ARREST 6"/>
    <property type="match status" value="1"/>
</dbReference>